<comment type="caution">
    <text evidence="2">The sequence shown here is derived from an EMBL/GenBank/DDBJ whole genome shotgun (WGS) entry which is preliminary data.</text>
</comment>
<dbReference type="GeneID" id="34587068"/>
<evidence type="ECO:0000256" key="1">
    <source>
        <dbReference type="SAM" id="MobiDB-lite"/>
    </source>
</evidence>
<sequence>MEDDKADGVRAREQDNWTPPTKSSASGHIVAEEALGSDLPQGYFTSIHFIATLNGTTVTDKVIGIGGTNIVLQRGEYAIKIPRLSRITQVGDTAVSIDQSRPPQEGDFDYRGVLIRALQNEKDIYRRIGPHEGVTPCYNVSSTPAALQMPLMGEDLHRHLAQNRPGRKTQLAWLRRLAGTLAHIHYPLSARDRGRCPSWDLEGPDALGYSILSDIGQLGAVMFLIVTGRTGRTCQFHLEDDNGDVAWPSRDSLPPTDDVWLGSVIEKCWTRGFKSAGHLALELEQVKDVE</sequence>
<protein>
    <recommendedName>
        <fullName evidence="4">Protein kinase domain-containing protein</fullName>
    </recommendedName>
</protein>
<dbReference type="OrthoDB" id="1668230at2759"/>
<reference evidence="2 3" key="1">
    <citation type="submission" date="2016-03" db="EMBL/GenBank/DDBJ databases">
        <title>The draft genome sequence of Fonsecaea nubica causative agent of cutaneous subcutaneous infection in human host.</title>
        <authorList>
            <person name="Costa F."/>
            <person name="Sybren D.H."/>
            <person name="Raittz R.T."/>
            <person name="Weiss V.A."/>
            <person name="Leao A.C."/>
            <person name="Gomes R."/>
            <person name="De Souza E.M."/>
            <person name="Pedrosa F.O."/>
            <person name="Steffens M.B."/>
            <person name="Bombassaro A."/>
            <person name="Tadra-Sfeir M.Z."/>
            <person name="Moreno L.F."/>
            <person name="Najafzadeh M.J."/>
            <person name="Felipe M.S."/>
            <person name="Teixeira M."/>
            <person name="Sun J."/>
            <person name="Xi L."/>
            <person name="Castro M.A."/>
            <person name="Vicente V.A."/>
        </authorList>
    </citation>
    <scope>NUCLEOTIDE SEQUENCE [LARGE SCALE GENOMIC DNA]</scope>
    <source>
        <strain evidence="2 3">CBS 269.64</strain>
    </source>
</reference>
<dbReference type="SUPFAM" id="SSF56112">
    <property type="entry name" value="Protein kinase-like (PK-like)"/>
    <property type="match status" value="1"/>
</dbReference>
<feature type="compositionally biased region" description="Polar residues" evidence="1">
    <location>
        <begin position="16"/>
        <end position="26"/>
    </location>
</feature>
<dbReference type="InterPro" id="IPR011009">
    <property type="entry name" value="Kinase-like_dom_sf"/>
</dbReference>
<keyword evidence="3" id="KW-1185">Reference proteome</keyword>
<feature type="region of interest" description="Disordered" evidence="1">
    <location>
        <begin position="1"/>
        <end position="26"/>
    </location>
</feature>
<organism evidence="2 3">
    <name type="scientific">Fonsecaea nubica</name>
    <dbReference type="NCBI Taxonomy" id="856822"/>
    <lineage>
        <taxon>Eukaryota</taxon>
        <taxon>Fungi</taxon>
        <taxon>Dikarya</taxon>
        <taxon>Ascomycota</taxon>
        <taxon>Pezizomycotina</taxon>
        <taxon>Eurotiomycetes</taxon>
        <taxon>Chaetothyriomycetidae</taxon>
        <taxon>Chaetothyriales</taxon>
        <taxon>Herpotrichiellaceae</taxon>
        <taxon>Fonsecaea</taxon>
    </lineage>
</organism>
<dbReference type="EMBL" id="LVCJ01000017">
    <property type="protein sequence ID" value="OAL37169.1"/>
    <property type="molecule type" value="Genomic_DNA"/>
</dbReference>
<gene>
    <name evidence="2" type="ORF">AYO20_03647</name>
</gene>
<evidence type="ECO:0000313" key="3">
    <source>
        <dbReference type="Proteomes" id="UP000185904"/>
    </source>
</evidence>
<evidence type="ECO:0008006" key="4">
    <source>
        <dbReference type="Google" id="ProtNLM"/>
    </source>
</evidence>
<dbReference type="AlphaFoldDB" id="A0A178D4Z0"/>
<name>A0A178D4Z0_9EURO</name>
<proteinExistence type="predicted"/>
<feature type="compositionally biased region" description="Basic and acidic residues" evidence="1">
    <location>
        <begin position="1"/>
        <end position="15"/>
    </location>
</feature>
<dbReference type="RefSeq" id="XP_022502181.1">
    <property type="nucleotide sequence ID" value="XM_022641948.1"/>
</dbReference>
<evidence type="ECO:0000313" key="2">
    <source>
        <dbReference type="EMBL" id="OAL37169.1"/>
    </source>
</evidence>
<dbReference type="Proteomes" id="UP000185904">
    <property type="component" value="Unassembled WGS sequence"/>
</dbReference>
<accession>A0A178D4Z0</accession>